<dbReference type="InterPro" id="IPR004533">
    <property type="entry name" value="CDP-diaglyc--ser_O-PTrfase"/>
</dbReference>
<proteinExistence type="inferred from homology"/>
<keyword evidence="12" id="KW-0594">Phospholipid biosynthesis</keyword>
<dbReference type="Gene3D" id="1.20.120.1760">
    <property type="match status" value="1"/>
</dbReference>
<evidence type="ECO:0000256" key="10">
    <source>
        <dbReference type="ARBA" id="ARBA00023098"/>
    </source>
</evidence>
<evidence type="ECO:0000256" key="12">
    <source>
        <dbReference type="ARBA" id="ARBA00023209"/>
    </source>
</evidence>
<dbReference type="OrthoDB" id="9777147at2"/>
<keyword evidence="18" id="KW-1185">Reference proteome</keyword>
<keyword evidence="10" id="KW-0443">Lipid metabolism</keyword>
<comment type="similarity">
    <text evidence="3 15">Belongs to the CDP-alcohol phosphatidyltransferase class-I family.</text>
</comment>
<evidence type="ECO:0000256" key="16">
    <source>
        <dbReference type="SAM" id="Phobius"/>
    </source>
</evidence>
<dbReference type="InterPro" id="IPR000462">
    <property type="entry name" value="CDP-OH_P_trans"/>
</dbReference>
<keyword evidence="13" id="KW-1208">Phospholipid metabolism</keyword>
<evidence type="ECO:0000313" key="18">
    <source>
        <dbReference type="Proteomes" id="UP000295063"/>
    </source>
</evidence>
<gene>
    <name evidence="17" type="ORF">EV210_104332</name>
</gene>
<keyword evidence="7 15" id="KW-0808">Transferase</keyword>
<sequence>MTKKWIPNLLTVINLFAGVIAILLAFGGKWLIAAGLIMGAALFDSLDGRIARRMNATSEFGRELDSLADLISFGVAPATIVYLMYFTDFGWSGYMLAALFPVCGALRLARFNLAAIRSYFVGLPITGAGSLLAIFSVIGQGIPVAVHSLVVLILSGLMVSTIKVPKI</sequence>
<dbReference type="InterPro" id="IPR048254">
    <property type="entry name" value="CDP_ALCOHOL_P_TRANSF_CS"/>
</dbReference>
<feature type="transmembrane region" description="Helical" evidence="16">
    <location>
        <begin position="5"/>
        <end position="24"/>
    </location>
</feature>
<evidence type="ECO:0000256" key="3">
    <source>
        <dbReference type="ARBA" id="ARBA00010441"/>
    </source>
</evidence>
<evidence type="ECO:0000256" key="7">
    <source>
        <dbReference type="ARBA" id="ARBA00022679"/>
    </source>
</evidence>
<protein>
    <recommendedName>
        <fullName evidence="5">CDP-diacylglycerol--serine O-phosphatidyltransferase</fullName>
        <ecNumber evidence="4">2.7.8.8</ecNumber>
    </recommendedName>
    <alternativeName>
        <fullName evidence="14">Phosphatidylserine synthase</fullName>
    </alternativeName>
</protein>
<dbReference type="EC" id="2.7.8.8" evidence="4"/>
<keyword evidence="9 16" id="KW-1133">Transmembrane helix</keyword>
<dbReference type="InterPro" id="IPR043130">
    <property type="entry name" value="CDP-OH_PTrfase_TM_dom"/>
</dbReference>
<dbReference type="PANTHER" id="PTHR14269">
    <property type="entry name" value="CDP-DIACYLGLYCEROL--GLYCEROL-3-PHOSPHATE 3-PHOSPHATIDYLTRANSFERASE-RELATED"/>
    <property type="match status" value="1"/>
</dbReference>
<evidence type="ECO:0000256" key="1">
    <source>
        <dbReference type="ARBA" id="ARBA00000287"/>
    </source>
</evidence>
<dbReference type="NCBIfam" id="TIGR00473">
    <property type="entry name" value="pssA"/>
    <property type="match status" value="1"/>
</dbReference>
<dbReference type="GO" id="GO:0016020">
    <property type="term" value="C:membrane"/>
    <property type="evidence" value="ECO:0007669"/>
    <property type="project" value="InterPro"/>
</dbReference>
<evidence type="ECO:0000256" key="8">
    <source>
        <dbReference type="ARBA" id="ARBA00022692"/>
    </source>
</evidence>
<feature type="transmembrane region" description="Helical" evidence="16">
    <location>
        <begin position="116"/>
        <end position="138"/>
    </location>
</feature>
<dbReference type="PROSITE" id="PS00379">
    <property type="entry name" value="CDP_ALCOHOL_P_TRANSF"/>
    <property type="match status" value="1"/>
</dbReference>
<dbReference type="GO" id="GO:0003882">
    <property type="term" value="F:CDP-diacylglycerol-serine O-phosphatidyltransferase activity"/>
    <property type="evidence" value="ECO:0007669"/>
    <property type="project" value="UniProtKB-EC"/>
</dbReference>
<keyword evidence="6" id="KW-0444">Lipid biosynthesis</keyword>
<evidence type="ECO:0000256" key="11">
    <source>
        <dbReference type="ARBA" id="ARBA00023136"/>
    </source>
</evidence>
<evidence type="ECO:0000256" key="9">
    <source>
        <dbReference type="ARBA" id="ARBA00022989"/>
    </source>
</evidence>
<dbReference type="Proteomes" id="UP000295063">
    <property type="component" value="Unassembled WGS sequence"/>
</dbReference>
<dbReference type="EMBL" id="SLUI01000004">
    <property type="protein sequence ID" value="TCL38348.1"/>
    <property type="molecule type" value="Genomic_DNA"/>
</dbReference>
<comment type="caution">
    <text evidence="17">The sequence shown here is derived from an EMBL/GenBank/DDBJ whole genome shotgun (WGS) entry which is preliminary data.</text>
</comment>
<dbReference type="Pfam" id="PF01066">
    <property type="entry name" value="CDP-OH_P_transf"/>
    <property type="match status" value="1"/>
</dbReference>
<evidence type="ECO:0000256" key="4">
    <source>
        <dbReference type="ARBA" id="ARBA00013174"/>
    </source>
</evidence>
<evidence type="ECO:0000256" key="6">
    <source>
        <dbReference type="ARBA" id="ARBA00022516"/>
    </source>
</evidence>
<evidence type="ECO:0000256" key="5">
    <source>
        <dbReference type="ARBA" id="ARBA00017171"/>
    </source>
</evidence>
<evidence type="ECO:0000313" key="17">
    <source>
        <dbReference type="EMBL" id="TCL38348.1"/>
    </source>
</evidence>
<keyword evidence="11 16" id="KW-0472">Membrane</keyword>
<dbReference type="GO" id="GO:0012505">
    <property type="term" value="C:endomembrane system"/>
    <property type="evidence" value="ECO:0007669"/>
    <property type="project" value="UniProtKB-SubCell"/>
</dbReference>
<evidence type="ECO:0000256" key="15">
    <source>
        <dbReference type="RuleBase" id="RU003750"/>
    </source>
</evidence>
<organism evidence="17 18">
    <name type="scientific">Anaerospora hongkongensis</name>
    <dbReference type="NCBI Taxonomy" id="244830"/>
    <lineage>
        <taxon>Bacteria</taxon>
        <taxon>Bacillati</taxon>
        <taxon>Bacillota</taxon>
        <taxon>Negativicutes</taxon>
        <taxon>Selenomonadales</taxon>
        <taxon>Sporomusaceae</taxon>
        <taxon>Anaerospora</taxon>
    </lineage>
</organism>
<reference evidence="17 18" key="1">
    <citation type="submission" date="2019-03" db="EMBL/GenBank/DDBJ databases">
        <title>Genomic Encyclopedia of Type Strains, Phase IV (KMG-IV): sequencing the most valuable type-strain genomes for metagenomic binning, comparative biology and taxonomic classification.</title>
        <authorList>
            <person name="Goeker M."/>
        </authorList>
    </citation>
    <scope>NUCLEOTIDE SEQUENCE [LARGE SCALE GENOMIC DNA]</scope>
    <source>
        <strain evidence="17 18">DSM 15969</strain>
    </source>
</reference>
<dbReference type="RefSeq" id="WP_132078223.1">
    <property type="nucleotide sequence ID" value="NZ_SLUI01000004.1"/>
</dbReference>
<comment type="subcellular location">
    <subcellularLocation>
        <location evidence="2">Endomembrane system</location>
        <topology evidence="2">Multi-pass membrane protein</topology>
    </subcellularLocation>
</comment>
<feature type="transmembrane region" description="Helical" evidence="16">
    <location>
        <begin position="144"/>
        <end position="162"/>
    </location>
</feature>
<accession>A0A4R1Q1Y4</accession>
<dbReference type="GO" id="GO:0008654">
    <property type="term" value="P:phospholipid biosynthetic process"/>
    <property type="evidence" value="ECO:0007669"/>
    <property type="project" value="UniProtKB-KW"/>
</dbReference>
<dbReference type="AlphaFoldDB" id="A0A4R1Q1Y4"/>
<dbReference type="InterPro" id="IPR050324">
    <property type="entry name" value="CDP-alcohol_PTase-I"/>
</dbReference>
<evidence type="ECO:0000256" key="13">
    <source>
        <dbReference type="ARBA" id="ARBA00023264"/>
    </source>
</evidence>
<keyword evidence="8 16" id="KW-0812">Transmembrane</keyword>
<evidence type="ECO:0000256" key="2">
    <source>
        <dbReference type="ARBA" id="ARBA00004127"/>
    </source>
</evidence>
<comment type="catalytic activity">
    <reaction evidence="1">
        <text>a CDP-1,2-diacyl-sn-glycerol + L-serine = a 1,2-diacyl-sn-glycero-3-phospho-L-serine + CMP + H(+)</text>
        <dbReference type="Rhea" id="RHEA:16913"/>
        <dbReference type="ChEBI" id="CHEBI:15378"/>
        <dbReference type="ChEBI" id="CHEBI:33384"/>
        <dbReference type="ChEBI" id="CHEBI:57262"/>
        <dbReference type="ChEBI" id="CHEBI:58332"/>
        <dbReference type="ChEBI" id="CHEBI:60377"/>
        <dbReference type="EC" id="2.7.8.8"/>
    </reaction>
</comment>
<name>A0A4R1Q1Y4_9FIRM</name>
<evidence type="ECO:0000256" key="14">
    <source>
        <dbReference type="ARBA" id="ARBA00032361"/>
    </source>
</evidence>
<dbReference type="PANTHER" id="PTHR14269:SF61">
    <property type="entry name" value="CDP-DIACYLGLYCEROL--SERINE O-PHOSPHATIDYLTRANSFERASE"/>
    <property type="match status" value="1"/>
</dbReference>